<comment type="caution">
    <text evidence="2">The sequence shown here is derived from an EMBL/GenBank/DDBJ whole genome shotgun (WGS) entry which is preliminary data.</text>
</comment>
<dbReference type="Proteomes" id="UP000787472">
    <property type="component" value="Unassembled WGS sequence"/>
</dbReference>
<proteinExistence type="predicted"/>
<sequence length="295" mass="34570">MEKIKVVVVGNCQARPLAKLLESLNPSIVVTVTAIVHLLKSEQFSEYQKYFEEADLIVSQLVLDSYPCDFVQTGFLKSRYKEKVVSIVNLYFNGYTPDWFYIRIPGRGALRGPMGDYHNRTIFEAWREGSSQDVAEKRLLSEEYNEIYKSELKKSLLALKERESKVDVKITDFLESKFRKERLFFTFNHPNMFLLREYAKRILSYSDIKVKGKWLPFRVKDVEMLDQFIPLANPSMGLPTLAGDLHKGVKFEFDSEDMIKIGRKKYYNSREIVETYFQIYEKLNESLNLKELVKS</sequence>
<dbReference type="AlphaFoldDB" id="A0A9E5JPY2"/>
<dbReference type="EMBL" id="JAAONZ010000002">
    <property type="protein sequence ID" value="NHO64467.1"/>
    <property type="molecule type" value="Genomic_DNA"/>
</dbReference>
<evidence type="ECO:0000313" key="3">
    <source>
        <dbReference type="Proteomes" id="UP000787472"/>
    </source>
</evidence>
<protein>
    <recommendedName>
        <fullName evidence="1">Polysaccharide biosynthesis enzyme WcbI domain-containing protein</fullName>
    </recommendedName>
</protein>
<evidence type="ECO:0000313" key="2">
    <source>
        <dbReference type="EMBL" id="NHO64467.1"/>
    </source>
</evidence>
<accession>A0A9E5JPY2</accession>
<dbReference type="Pfam" id="PF18588">
    <property type="entry name" value="WcbI"/>
    <property type="match status" value="1"/>
</dbReference>
<name>A0A9E5JPY2_9GAMM</name>
<feature type="domain" description="Polysaccharide biosynthesis enzyme WcbI" evidence="1">
    <location>
        <begin position="6"/>
        <end position="207"/>
    </location>
</feature>
<dbReference type="Gene3D" id="3.40.50.12080">
    <property type="match status" value="2"/>
</dbReference>
<evidence type="ECO:0000259" key="1">
    <source>
        <dbReference type="Pfam" id="PF18588"/>
    </source>
</evidence>
<reference evidence="2" key="1">
    <citation type="submission" date="2020-03" db="EMBL/GenBank/DDBJ databases">
        <authorList>
            <person name="Guo F."/>
        </authorList>
    </citation>
    <scope>NUCLEOTIDE SEQUENCE</scope>
    <source>
        <strain evidence="2">JCM 30134</strain>
    </source>
</reference>
<dbReference type="RefSeq" id="WP_167181547.1">
    <property type="nucleotide sequence ID" value="NZ_JAAONZ010000002.1"/>
</dbReference>
<dbReference type="InterPro" id="IPR041307">
    <property type="entry name" value="WcbI"/>
</dbReference>
<gene>
    <name evidence="2" type="ORF">G8770_02770</name>
</gene>
<organism evidence="2 3">
    <name type="scientific">Pseudomaricurvus hydrocarbonicus</name>
    <dbReference type="NCBI Taxonomy" id="1470433"/>
    <lineage>
        <taxon>Bacteria</taxon>
        <taxon>Pseudomonadati</taxon>
        <taxon>Pseudomonadota</taxon>
        <taxon>Gammaproteobacteria</taxon>
        <taxon>Cellvibrionales</taxon>
        <taxon>Cellvibrionaceae</taxon>
        <taxon>Pseudomaricurvus</taxon>
    </lineage>
</organism>
<keyword evidence="3" id="KW-1185">Reference proteome</keyword>